<dbReference type="EMBL" id="JQDR03009056">
    <property type="protein sequence ID" value="KAA0196249.1"/>
    <property type="molecule type" value="Genomic_DNA"/>
</dbReference>
<reference evidence="1" key="2">
    <citation type="journal article" date="2018" name="Environ. Sci. Technol.">
        <title>The Toxicogenome of Hyalella azteca: A Model for Sediment Ecotoxicology and Evolutionary Toxicology.</title>
        <authorList>
            <person name="Poynton H.C."/>
            <person name="Hasenbein S."/>
            <person name="Benoit J.B."/>
            <person name="Sepulveda M.S."/>
            <person name="Poelchau M.F."/>
            <person name="Hughes D.S.T."/>
            <person name="Murali S.C."/>
            <person name="Chen S."/>
            <person name="Glastad K.M."/>
            <person name="Goodisman M.A.D."/>
            <person name="Werren J.H."/>
            <person name="Vineis J.H."/>
            <person name="Bowen J.L."/>
            <person name="Friedrich M."/>
            <person name="Jones J."/>
            <person name="Robertson H.M."/>
            <person name="Feyereisen R."/>
            <person name="Mechler-Hickson A."/>
            <person name="Mathers N."/>
            <person name="Lee C.E."/>
            <person name="Colbourne J.K."/>
            <person name="Biales A."/>
            <person name="Johnston J.S."/>
            <person name="Wellborn G.A."/>
            <person name="Rosendale A.J."/>
            <person name="Cridge A.G."/>
            <person name="Munoz-Torres M.C."/>
            <person name="Bain P.A."/>
            <person name="Manny A.R."/>
            <person name="Major K.M."/>
            <person name="Lambert F.N."/>
            <person name="Vulpe C.D."/>
            <person name="Tuck P."/>
            <person name="Blalock B.J."/>
            <person name="Lin Y.Y."/>
            <person name="Smith M.E."/>
            <person name="Ochoa-Acuna H."/>
            <person name="Chen M.M."/>
            <person name="Childers C.P."/>
            <person name="Qu J."/>
            <person name="Dugan S."/>
            <person name="Lee S.L."/>
            <person name="Chao H."/>
            <person name="Dinh H."/>
            <person name="Han Y."/>
            <person name="Doddapaneni H."/>
            <person name="Worley K.C."/>
            <person name="Muzny D.M."/>
            <person name="Gibbs R.A."/>
            <person name="Richards S."/>
        </authorList>
    </citation>
    <scope>NUCLEOTIDE SEQUENCE</scope>
    <source>
        <strain evidence="1">HAZT.00-mixed</strain>
        <tissue evidence="1">Whole organism</tissue>
    </source>
</reference>
<proteinExistence type="predicted"/>
<reference evidence="1" key="1">
    <citation type="submission" date="2014-08" db="EMBL/GenBank/DDBJ databases">
        <authorList>
            <person name="Murali S."/>
            <person name="Richards S."/>
            <person name="Bandaranaike D."/>
            <person name="Bellair M."/>
            <person name="Blankenburg K."/>
            <person name="Chao H."/>
            <person name="Dinh H."/>
            <person name="Doddapaneni H."/>
            <person name="Dugan-Rocha S."/>
            <person name="Elkadiri S."/>
            <person name="Gnanaolivu R."/>
            <person name="Hughes D."/>
            <person name="Lee S."/>
            <person name="Li M."/>
            <person name="Ming W."/>
            <person name="Munidasa M."/>
            <person name="Muniz J."/>
            <person name="Nguyen L."/>
            <person name="Osuji N."/>
            <person name="Pu L.-L."/>
            <person name="Puazo M."/>
            <person name="Skinner E."/>
            <person name="Qu C."/>
            <person name="Quiroz J."/>
            <person name="Raj R."/>
            <person name="Weissenberger G."/>
            <person name="Xin Y."/>
            <person name="Zou X."/>
            <person name="Han Y."/>
            <person name="Worley K."/>
            <person name="Muzny D."/>
            <person name="Gibbs R."/>
        </authorList>
    </citation>
    <scope>NUCLEOTIDE SEQUENCE</scope>
    <source>
        <strain evidence="1">HAZT.00-mixed</strain>
        <tissue evidence="1">Whole organism</tissue>
    </source>
</reference>
<sequence length="95" mass="9677">MYHAGVKDPIFFRLGTCGGIGIEGGNLVVSESAVDGMLNPYLELVSGKLGTTYPYLELVSGKLGTTYSYLELLSGLACAGQAAAAPCAAGQGARC</sequence>
<dbReference type="GO" id="GO:0003824">
    <property type="term" value="F:catalytic activity"/>
    <property type="evidence" value="ECO:0007669"/>
    <property type="project" value="InterPro"/>
</dbReference>
<reference evidence="1" key="3">
    <citation type="submission" date="2019-06" db="EMBL/GenBank/DDBJ databases">
        <authorList>
            <person name="Poynton C."/>
            <person name="Hasenbein S."/>
            <person name="Benoit J.B."/>
            <person name="Sepulveda M.S."/>
            <person name="Poelchau M.F."/>
            <person name="Murali S.C."/>
            <person name="Chen S."/>
            <person name="Glastad K.M."/>
            <person name="Werren J.H."/>
            <person name="Vineis J.H."/>
            <person name="Bowen J.L."/>
            <person name="Friedrich M."/>
            <person name="Jones J."/>
            <person name="Robertson H.M."/>
            <person name="Feyereisen R."/>
            <person name="Mechler-Hickson A."/>
            <person name="Mathers N."/>
            <person name="Lee C.E."/>
            <person name="Colbourne J.K."/>
            <person name="Biales A."/>
            <person name="Johnston J.S."/>
            <person name="Wellborn G.A."/>
            <person name="Rosendale A.J."/>
            <person name="Cridge A.G."/>
            <person name="Munoz-Torres M.C."/>
            <person name="Bain P.A."/>
            <person name="Manny A.R."/>
            <person name="Major K.M."/>
            <person name="Lambert F.N."/>
            <person name="Vulpe C.D."/>
            <person name="Tuck P."/>
            <person name="Blalock B.J."/>
            <person name="Lin Y.-Y."/>
            <person name="Smith M.E."/>
            <person name="Ochoa-Acuna H."/>
            <person name="Chen M.-J.M."/>
            <person name="Childers C.P."/>
            <person name="Qu J."/>
            <person name="Dugan S."/>
            <person name="Lee S.L."/>
            <person name="Chao H."/>
            <person name="Dinh H."/>
            <person name="Han Y."/>
            <person name="Doddapaneni H."/>
            <person name="Worley K.C."/>
            <person name="Muzny D.M."/>
            <person name="Gibbs R.A."/>
            <person name="Richards S."/>
        </authorList>
    </citation>
    <scope>NUCLEOTIDE SEQUENCE</scope>
    <source>
        <strain evidence="1">HAZT.00-mixed</strain>
        <tissue evidence="1">Whole organism</tissue>
    </source>
</reference>
<name>A0A6A0H3N3_HYAAZ</name>
<protein>
    <submittedName>
        <fullName evidence="1">Uncharacterized protein</fullName>
    </submittedName>
</protein>
<comment type="caution">
    <text evidence="1">The sequence shown here is derived from an EMBL/GenBank/DDBJ whole genome shotgun (WGS) entry which is preliminary data.</text>
</comment>
<accession>A0A6A0H3N3</accession>
<dbReference type="Proteomes" id="UP000711488">
    <property type="component" value="Unassembled WGS sequence"/>
</dbReference>
<dbReference type="Gene3D" id="3.40.50.1580">
    <property type="entry name" value="Nucleoside phosphorylase domain"/>
    <property type="match status" value="1"/>
</dbReference>
<evidence type="ECO:0000313" key="1">
    <source>
        <dbReference type="EMBL" id="KAA0196249.1"/>
    </source>
</evidence>
<dbReference type="GO" id="GO:0009116">
    <property type="term" value="P:nucleoside metabolic process"/>
    <property type="evidence" value="ECO:0007669"/>
    <property type="project" value="InterPro"/>
</dbReference>
<dbReference type="SUPFAM" id="SSF53167">
    <property type="entry name" value="Purine and uridine phosphorylases"/>
    <property type="match status" value="1"/>
</dbReference>
<dbReference type="InterPro" id="IPR035994">
    <property type="entry name" value="Nucleoside_phosphorylase_sf"/>
</dbReference>
<dbReference type="AlphaFoldDB" id="A0A6A0H3N3"/>
<gene>
    <name evidence="1" type="ORF">HAZT_HAZT012145</name>
</gene>
<organism evidence="1">
    <name type="scientific">Hyalella azteca</name>
    <name type="common">Amphipod</name>
    <dbReference type="NCBI Taxonomy" id="294128"/>
    <lineage>
        <taxon>Eukaryota</taxon>
        <taxon>Metazoa</taxon>
        <taxon>Ecdysozoa</taxon>
        <taxon>Arthropoda</taxon>
        <taxon>Crustacea</taxon>
        <taxon>Multicrustacea</taxon>
        <taxon>Malacostraca</taxon>
        <taxon>Eumalacostraca</taxon>
        <taxon>Peracarida</taxon>
        <taxon>Amphipoda</taxon>
        <taxon>Senticaudata</taxon>
        <taxon>Talitrida</taxon>
        <taxon>Talitroidea</taxon>
        <taxon>Hyalellidae</taxon>
        <taxon>Hyalella</taxon>
    </lineage>
</organism>